<feature type="transmembrane region" description="Helical" evidence="1">
    <location>
        <begin position="123"/>
        <end position="144"/>
    </location>
</feature>
<keyword evidence="3" id="KW-1185">Reference proteome</keyword>
<evidence type="ECO:0000256" key="1">
    <source>
        <dbReference type="SAM" id="Phobius"/>
    </source>
</evidence>
<reference evidence="2 3" key="1">
    <citation type="submission" date="2020-02" db="EMBL/GenBank/DDBJ databases">
        <title>Acidophilic actinobacteria isolated from forest soil.</title>
        <authorList>
            <person name="Golinska P."/>
        </authorList>
    </citation>
    <scope>NUCLEOTIDE SEQUENCE [LARGE SCALE GENOMIC DNA]</scope>
    <source>
        <strain evidence="2 3">NL8</strain>
    </source>
</reference>
<accession>A0ABS5L7A3</accession>
<keyword evidence="1" id="KW-0812">Transmembrane</keyword>
<keyword evidence="1" id="KW-0472">Membrane</keyword>
<evidence type="ECO:0008006" key="4">
    <source>
        <dbReference type="Google" id="ProtNLM"/>
    </source>
</evidence>
<dbReference type="RefSeq" id="WP_212021073.1">
    <property type="nucleotide sequence ID" value="NZ_JAAFYZ010000307.1"/>
</dbReference>
<evidence type="ECO:0000313" key="2">
    <source>
        <dbReference type="EMBL" id="MBS2553995.1"/>
    </source>
</evidence>
<dbReference type="EMBL" id="JAAFYZ010000307">
    <property type="protein sequence ID" value="MBS2553995.1"/>
    <property type="molecule type" value="Genomic_DNA"/>
</dbReference>
<comment type="caution">
    <text evidence="2">The sequence shown here is derived from an EMBL/GenBank/DDBJ whole genome shotgun (WGS) entry which is preliminary data.</text>
</comment>
<proteinExistence type="predicted"/>
<organism evidence="2 3">
    <name type="scientific">Catenulispora pinistramenti</name>
    <dbReference type="NCBI Taxonomy" id="2705254"/>
    <lineage>
        <taxon>Bacteria</taxon>
        <taxon>Bacillati</taxon>
        <taxon>Actinomycetota</taxon>
        <taxon>Actinomycetes</taxon>
        <taxon>Catenulisporales</taxon>
        <taxon>Catenulisporaceae</taxon>
        <taxon>Catenulispora</taxon>
    </lineage>
</organism>
<feature type="transmembrane region" description="Helical" evidence="1">
    <location>
        <begin position="6"/>
        <end position="32"/>
    </location>
</feature>
<protein>
    <recommendedName>
        <fullName evidence="4">DUF3592 domain-containing protein</fullName>
    </recommendedName>
</protein>
<evidence type="ECO:0000313" key="3">
    <source>
        <dbReference type="Proteomes" id="UP000730482"/>
    </source>
</evidence>
<name>A0ABS5L7A3_9ACTN</name>
<sequence length="147" mass="15899">MAADDMSFVAGFLAASGLFWTGGGALWLAVCARRLSRLRLRLVGVPARGEVIGMVVSCDASGAIRNAPRVRYFAPTGPPVVTRAYGYRPRQSVATGAQVRLWYDPLRPERILVSRFDLKLRDWVELVGALGVLGVGVGMEFMALTMG</sequence>
<gene>
    <name evidence="2" type="ORF">KGQ19_44790</name>
</gene>
<dbReference type="Proteomes" id="UP000730482">
    <property type="component" value="Unassembled WGS sequence"/>
</dbReference>
<keyword evidence="1" id="KW-1133">Transmembrane helix</keyword>